<dbReference type="EMBL" id="VOGC01000006">
    <property type="protein sequence ID" value="MQN01721.1"/>
    <property type="molecule type" value="Genomic_DNA"/>
</dbReference>
<accession>A0A6N7J168</accession>
<reference evidence="1" key="1">
    <citation type="journal article" date="2020" name="Appl. Environ. Microbiol.">
        <title>Medium-Chain Fatty Acid Synthesis by 'Candidatus Weimeria bifida' gen. nov., sp. nov., and 'Candidatus Pseudoramibacter fermentans' sp. nov.</title>
        <authorList>
            <person name="Scarborough M.J."/>
            <person name="Myers K.S."/>
            <person name="Donohue T.J."/>
            <person name="Noguera D.R."/>
        </authorList>
    </citation>
    <scope>NUCLEOTIDE SEQUENCE</scope>
    <source>
        <strain evidence="1">LCO1.1</strain>
    </source>
</reference>
<evidence type="ECO:0000313" key="1">
    <source>
        <dbReference type="EMBL" id="MQN01721.1"/>
    </source>
</evidence>
<proteinExistence type="predicted"/>
<evidence type="ECO:0000313" key="2">
    <source>
        <dbReference type="Proteomes" id="UP000460257"/>
    </source>
</evidence>
<gene>
    <name evidence="1" type="ORF">FRC54_07350</name>
</gene>
<dbReference type="AlphaFoldDB" id="A0A6N7J168"/>
<organism evidence="1 2">
    <name type="scientific">Candidatus Weimeria bifida</name>
    <dbReference type="NCBI Taxonomy" id="2599074"/>
    <lineage>
        <taxon>Bacteria</taxon>
        <taxon>Bacillati</taxon>
        <taxon>Bacillota</taxon>
        <taxon>Clostridia</taxon>
        <taxon>Lachnospirales</taxon>
        <taxon>Lachnospiraceae</taxon>
        <taxon>Candidatus Weimeria</taxon>
    </lineage>
</organism>
<dbReference type="Proteomes" id="UP000460257">
    <property type="component" value="Unassembled WGS sequence"/>
</dbReference>
<comment type="caution">
    <text evidence="1">The sequence shown here is derived from an EMBL/GenBank/DDBJ whole genome shotgun (WGS) entry which is preliminary data.</text>
</comment>
<keyword evidence="2" id="KW-1185">Reference proteome</keyword>
<sequence>MEYAAKLRHSGELSYLRFNFVVQRMNYKEMPLSQKGQALGIDEVFFTKILNWGTYSHEEFRNISMMEEDGITPKPELEKY</sequence>
<protein>
    <submittedName>
        <fullName evidence="1">Uncharacterized protein</fullName>
    </submittedName>
</protein>
<name>A0A6N7J168_9FIRM</name>